<dbReference type="InterPro" id="IPR036388">
    <property type="entry name" value="WH-like_DNA-bd_sf"/>
</dbReference>
<proteinExistence type="inferred from homology"/>
<dbReference type="Proteomes" id="UP001139493">
    <property type="component" value="Unassembled WGS sequence"/>
</dbReference>
<dbReference type="AlphaFoldDB" id="A0A9X2G8V0"/>
<evidence type="ECO:0000256" key="4">
    <source>
        <dbReference type="ARBA" id="ARBA00023163"/>
    </source>
</evidence>
<evidence type="ECO:0000256" key="1">
    <source>
        <dbReference type="ARBA" id="ARBA00009437"/>
    </source>
</evidence>
<dbReference type="PROSITE" id="PS50931">
    <property type="entry name" value="HTH_LYSR"/>
    <property type="match status" value="1"/>
</dbReference>
<dbReference type="SUPFAM" id="SSF53850">
    <property type="entry name" value="Periplasmic binding protein-like II"/>
    <property type="match status" value="1"/>
</dbReference>
<dbReference type="Pfam" id="PF00126">
    <property type="entry name" value="HTH_1"/>
    <property type="match status" value="1"/>
</dbReference>
<keyword evidence="2" id="KW-0805">Transcription regulation</keyword>
<dbReference type="PANTHER" id="PTHR30118">
    <property type="entry name" value="HTH-TYPE TRANSCRIPTIONAL REGULATOR LEUO-RELATED"/>
    <property type="match status" value="1"/>
</dbReference>
<gene>
    <name evidence="6" type="ORF">APR03_002655</name>
</gene>
<dbReference type="RefSeq" id="WP_253836372.1">
    <property type="nucleotide sequence ID" value="NZ_JAMTCS010000008.1"/>
</dbReference>
<evidence type="ECO:0000256" key="2">
    <source>
        <dbReference type="ARBA" id="ARBA00023015"/>
    </source>
</evidence>
<dbReference type="CDD" id="cd08460">
    <property type="entry name" value="PBP2_DntR_like_1"/>
    <property type="match status" value="1"/>
</dbReference>
<dbReference type="GO" id="GO:0003700">
    <property type="term" value="F:DNA-binding transcription factor activity"/>
    <property type="evidence" value="ECO:0007669"/>
    <property type="project" value="InterPro"/>
</dbReference>
<dbReference type="InterPro" id="IPR005119">
    <property type="entry name" value="LysR_subst-bd"/>
</dbReference>
<comment type="caution">
    <text evidence="6">The sequence shown here is derived from an EMBL/GenBank/DDBJ whole genome shotgun (WGS) entry which is preliminary data.</text>
</comment>
<keyword evidence="4" id="KW-0804">Transcription</keyword>
<keyword evidence="3" id="KW-0238">DNA-binding</keyword>
<dbReference type="SUPFAM" id="SSF46785">
    <property type="entry name" value="Winged helix' DNA-binding domain"/>
    <property type="match status" value="1"/>
</dbReference>
<keyword evidence="7" id="KW-1185">Reference proteome</keyword>
<protein>
    <submittedName>
        <fullName evidence="6">Transcriptional regulator, LysR family</fullName>
    </submittedName>
</protein>
<accession>A0A9X2G8V0</accession>
<dbReference type="InterPro" id="IPR000847">
    <property type="entry name" value="LysR_HTH_N"/>
</dbReference>
<dbReference type="PRINTS" id="PR00039">
    <property type="entry name" value="HTHLYSR"/>
</dbReference>
<dbReference type="Gene3D" id="3.40.190.10">
    <property type="entry name" value="Periplasmic binding protein-like II"/>
    <property type="match status" value="2"/>
</dbReference>
<dbReference type="EMBL" id="JAMTCS010000008">
    <property type="protein sequence ID" value="MCP2265299.1"/>
    <property type="molecule type" value="Genomic_DNA"/>
</dbReference>
<dbReference type="Gene3D" id="1.10.10.10">
    <property type="entry name" value="Winged helix-like DNA-binding domain superfamily/Winged helix DNA-binding domain"/>
    <property type="match status" value="1"/>
</dbReference>
<dbReference type="GO" id="GO:0003677">
    <property type="term" value="F:DNA binding"/>
    <property type="evidence" value="ECO:0007669"/>
    <property type="project" value="UniProtKB-KW"/>
</dbReference>
<dbReference type="Pfam" id="PF03466">
    <property type="entry name" value="LysR_substrate"/>
    <property type="match status" value="1"/>
</dbReference>
<dbReference type="InterPro" id="IPR050389">
    <property type="entry name" value="LysR-type_TF"/>
</dbReference>
<comment type="similarity">
    <text evidence="1">Belongs to the LysR transcriptional regulatory family.</text>
</comment>
<evidence type="ECO:0000259" key="5">
    <source>
        <dbReference type="PROSITE" id="PS50931"/>
    </source>
</evidence>
<dbReference type="PANTHER" id="PTHR30118:SF15">
    <property type="entry name" value="TRANSCRIPTIONAL REGULATORY PROTEIN"/>
    <property type="match status" value="1"/>
</dbReference>
<reference evidence="6" key="1">
    <citation type="submission" date="2022-06" db="EMBL/GenBank/DDBJ databases">
        <title>Genomic Encyclopedia of Archaeal and Bacterial Type Strains, Phase II (KMG-II): from individual species to whole genera.</title>
        <authorList>
            <person name="Goeker M."/>
        </authorList>
    </citation>
    <scope>NUCLEOTIDE SEQUENCE</scope>
    <source>
        <strain evidence="6">DSM 26652</strain>
    </source>
</reference>
<feature type="domain" description="HTH lysR-type" evidence="5">
    <location>
        <begin position="4"/>
        <end position="61"/>
    </location>
</feature>
<evidence type="ECO:0000256" key="3">
    <source>
        <dbReference type="ARBA" id="ARBA00023125"/>
    </source>
</evidence>
<sequence>MEHVDLNLIEALDALLTENSVTKAAERLNTSAPAMSRTLARLRRALGDPLLVRAGRDLVPTPRALELRGEAHALATRARALFAPSGSADPSTAVRMFDLHVADMLATTFIPSLIDDLRVQAPGVSLRLRPDSVEEMPALREGLVDLEIGIVRTGEPEIRSETLVTETLVGVVRAGHPLADQTVTPRRFAAADHIVMSRRGRVHGPIDDRLADLGLNRRVAAVVPTLSAALHLARETDVVSIAPAGLARRMLETLGLRTFPIPVPLPPLTIGMAWHPRNHQDRTHRLLRERTRRIMTASVEQG</sequence>
<evidence type="ECO:0000313" key="7">
    <source>
        <dbReference type="Proteomes" id="UP001139493"/>
    </source>
</evidence>
<name>A0A9X2G8V0_9MICO</name>
<dbReference type="InterPro" id="IPR036390">
    <property type="entry name" value="WH_DNA-bd_sf"/>
</dbReference>
<evidence type="ECO:0000313" key="6">
    <source>
        <dbReference type="EMBL" id="MCP2265299.1"/>
    </source>
</evidence>
<organism evidence="6 7">
    <name type="scientific">Promicromonospora thailandica</name>
    <dbReference type="NCBI Taxonomy" id="765201"/>
    <lineage>
        <taxon>Bacteria</taxon>
        <taxon>Bacillati</taxon>
        <taxon>Actinomycetota</taxon>
        <taxon>Actinomycetes</taxon>
        <taxon>Micrococcales</taxon>
        <taxon>Promicromonosporaceae</taxon>
        <taxon>Promicromonospora</taxon>
    </lineage>
</organism>